<dbReference type="Proteomes" id="UP000199477">
    <property type="component" value="Unassembled WGS sequence"/>
</dbReference>
<name>A0A1I2J0T0_9GAMM</name>
<evidence type="ECO:0000313" key="2">
    <source>
        <dbReference type="EMBL" id="SFF48245.1"/>
    </source>
</evidence>
<keyword evidence="1" id="KW-0732">Signal</keyword>
<feature type="chain" id="PRO_5011441286" description="LuxR family transcriptional regulator" evidence="1">
    <location>
        <begin position="22"/>
        <end position="160"/>
    </location>
</feature>
<gene>
    <name evidence="2" type="ORF">SAMN02799615_03785</name>
</gene>
<accession>A0A1I2J0T0</accession>
<evidence type="ECO:0000256" key="1">
    <source>
        <dbReference type="SAM" id="SignalP"/>
    </source>
</evidence>
<organism evidence="2 3">
    <name type="scientific">Dyella marensis</name>
    <dbReference type="NCBI Taxonomy" id="500610"/>
    <lineage>
        <taxon>Bacteria</taxon>
        <taxon>Pseudomonadati</taxon>
        <taxon>Pseudomonadota</taxon>
        <taxon>Gammaproteobacteria</taxon>
        <taxon>Lysobacterales</taxon>
        <taxon>Rhodanobacteraceae</taxon>
        <taxon>Dyella</taxon>
    </lineage>
</organism>
<reference evidence="3" key="1">
    <citation type="submission" date="2016-10" db="EMBL/GenBank/DDBJ databases">
        <authorList>
            <person name="Varghese N."/>
            <person name="Submissions S."/>
        </authorList>
    </citation>
    <scope>NUCLEOTIDE SEQUENCE [LARGE SCALE GENOMIC DNA]</scope>
    <source>
        <strain evidence="3">UNC178MFTsu3.1</strain>
    </source>
</reference>
<sequence>MKAFCAAVLLCGLIQGAPAMAAPSGASPLLGTWAVDTARLTMPPAARPKSVTFTFADAGEGKWKTEVDIVDAGGVQMHSVSTAALDGSAAPIKGGMEADTVALQSPGANVLIMALSKGGVPGSTRIYTAAPDGKSLVETAVYFGDHGVPIMRTHYFTRVR</sequence>
<dbReference type="STRING" id="500610.SAMN02799615_03785"/>
<proteinExistence type="predicted"/>
<evidence type="ECO:0000313" key="3">
    <source>
        <dbReference type="Proteomes" id="UP000199477"/>
    </source>
</evidence>
<feature type="signal peptide" evidence="1">
    <location>
        <begin position="1"/>
        <end position="21"/>
    </location>
</feature>
<evidence type="ECO:0008006" key="4">
    <source>
        <dbReference type="Google" id="ProtNLM"/>
    </source>
</evidence>
<protein>
    <recommendedName>
        <fullName evidence="4">LuxR family transcriptional regulator</fullName>
    </recommendedName>
</protein>
<keyword evidence="3" id="KW-1185">Reference proteome</keyword>
<dbReference type="AlphaFoldDB" id="A0A1I2J0T0"/>
<dbReference type="RefSeq" id="WP_026635727.1">
    <property type="nucleotide sequence ID" value="NZ_FONH01000020.1"/>
</dbReference>
<dbReference type="EMBL" id="FONH01000020">
    <property type="protein sequence ID" value="SFF48245.1"/>
    <property type="molecule type" value="Genomic_DNA"/>
</dbReference>